<evidence type="ECO:0000256" key="1">
    <source>
        <dbReference type="SAM" id="MobiDB-lite"/>
    </source>
</evidence>
<sequence>MKPQRPVTNHTHNGGAEGHRSRPLNGDWIESDQWWMGQRVETAPPLLFKVSYGTSYSWDVFLIGQK</sequence>
<dbReference type="Proteomes" id="UP000824120">
    <property type="component" value="Chromosome 7"/>
</dbReference>
<dbReference type="EMBL" id="JACXVP010000007">
    <property type="protein sequence ID" value="KAG5596693.1"/>
    <property type="molecule type" value="Genomic_DNA"/>
</dbReference>
<dbReference type="AlphaFoldDB" id="A0A9J5Y9A4"/>
<accession>A0A9J5Y9A4</accession>
<protein>
    <submittedName>
        <fullName evidence="2">Uncharacterized protein</fullName>
    </submittedName>
</protein>
<evidence type="ECO:0000313" key="2">
    <source>
        <dbReference type="EMBL" id="KAG5596693.1"/>
    </source>
</evidence>
<reference evidence="2 3" key="1">
    <citation type="submission" date="2020-09" db="EMBL/GenBank/DDBJ databases">
        <title>De no assembly of potato wild relative species, Solanum commersonii.</title>
        <authorList>
            <person name="Cho K."/>
        </authorList>
    </citation>
    <scope>NUCLEOTIDE SEQUENCE [LARGE SCALE GENOMIC DNA]</scope>
    <source>
        <strain evidence="2">LZ3.2</strain>
        <tissue evidence="2">Leaf</tissue>
    </source>
</reference>
<gene>
    <name evidence="2" type="ORF">H5410_037925</name>
</gene>
<keyword evidence="3" id="KW-1185">Reference proteome</keyword>
<feature type="compositionally biased region" description="Polar residues" evidence="1">
    <location>
        <begin position="1"/>
        <end position="12"/>
    </location>
</feature>
<feature type="region of interest" description="Disordered" evidence="1">
    <location>
        <begin position="1"/>
        <end position="25"/>
    </location>
</feature>
<dbReference type="OrthoDB" id="10275585at2759"/>
<organism evidence="2 3">
    <name type="scientific">Solanum commersonii</name>
    <name type="common">Commerson's wild potato</name>
    <name type="synonym">Commerson's nightshade</name>
    <dbReference type="NCBI Taxonomy" id="4109"/>
    <lineage>
        <taxon>Eukaryota</taxon>
        <taxon>Viridiplantae</taxon>
        <taxon>Streptophyta</taxon>
        <taxon>Embryophyta</taxon>
        <taxon>Tracheophyta</taxon>
        <taxon>Spermatophyta</taxon>
        <taxon>Magnoliopsida</taxon>
        <taxon>eudicotyledons</taxon>
        <taxon>Gunneridae</taxon>
        <taxon>Pentapetalae</taxon>
        <taxon>asterids</taxon>
        <taxon>lamiids</taxon>
        <taxon>Solanales</taxon>
        <taxon>Solanaceae</taxon>
        <taxon>Solanoideae</taxon>
        <taxon>Solaneae</taxon>
        <taxon>Solanum</taxon>
    </lineage>
</organism>
<comment type="caution">
    <text evidence="2">The sequence shown here is derived from an EMBL/GenBank/DDBJ whole genome shotgun (WGS) entry which is preliminary data.</text>
</comment>
<name>A0A9J5Y9A4_SOLCO</name>
<proteinExistence type="predicted"/>
<evidence type="ECO:0000313" key="3">
    <source>
        <dbReference type="Proteomes" id="UP000824120"/>
    </source>
</evidence>